<gene>
    <name evidence="1" type="ORF">CSSPJE1EN1_LOCUS18770</name>
</gene>
<dbReference type="EMBL" id="OZ020100">
    <property type="protein sequence ID" value="CAK9273292.1"/>
    <property type="molecule type" value="Genomic_DNA"/>
</dbReference>
<evidence type="ECO:0000313" key="1">
    <source>
        <dbReference type="EMBL" id="CAK9273292.1"/>
    </source>
</evidence>
<organism evidence="1 2">
    <name type="scientific">Sphagnum jensenii</name>
    <dbReference type="NCBI Taxonomy" id="128206"/>
    <lineage>
        <taxon>Eukaryota</taxon>
        <taxon>Viridiplantae</taxon>
        <taxon>Streptophyta</taxon>
        <taxon>Embryophyta</taxon>
        <taxon>Bryophyta</taxon>
        <taxon>Sphagnophytina</taxon>
        <taxon>Sphagnopsida</taxon>
        <taxon>Sphagnales</taxon>
        <taxon>Sphagnaceae</taxon>
        <taxon>Sphagnum</taxon>
    </lineage>
</organism>
<name>A0ABP0X2J1_9BRYO</name>
<protein>
    <submittedName>
        <fullName evidence="1">Uncharacterized protein</fullName>
    </submittedName>
</protein>
<dbReference type="Proteomes" id="UP001497444">
    <property type="component" value="Chromosome 5"/>
</dbReference>
<keyword evidence="2" id="KW-1185">Reference proteome</keyword>
<dbReference type="PANTHER" id="PTHR34892">
    <property type="entry name" value="VACUOLAR ATP SYNTHASE CATALYTIC SUBUNIT-RELATED / V-ATPASE-RELATED / VACUOLAR PROTON PUMP-LIKE PROTEIN"/>
    <property type="match status" value="1"/>
</dbReference>
<proteinExistence type="predicted"/>
<evidence type="ECO:0000313" key="2">
    <source>
        <dbReference type="Proteomes" id="UP001497444"/>
    </source>
</evidence>
<accession>A0ABP0X2J1</accession>
<sequence>MSLVSDIKLIRTDTTLDLSQKAEKENVSLLQHVGLSVRGHAKLFEAMVLVSVPGISFSNEPVFFRFLARGLIAVAAAWKALRMSLVRGNKENEALHTPR</sequence>
<dbReference type="PANTHER" id="PTHR34892:SF2">
    <property type="entry name" value="VACUOLAR ATP SYNTHASE CATALYTIC SUBUNIT-RELATED _ V-ATPASE-RELATED _ VACUOLAR PROTON PUMP-LIKE PROTEIN"/>
    <property type="match status" value="1"/>
</dbReference>
<reference evidence="1" key="1">
    <citation type="submission" date="2024-02" db="EMBL/GenBank/DDBJ databases">
        <authorList>
            <consortium name="ELIXIR-Norway"/>
            <consortium name="Elixir Norway"/>
        </authorList>
    </citation>
    <scope>NUCLEOTIDE SEQUENCE</scope>
</reference>